<dbReference type="InterPro" id="IPR000182">
    <property type="entry name" value="GNAT_dom"/>
</dbReference>
<evidence type="ECO:0000259" key="1">
    <source>
        <dbReference type="PROSITE" id="PS51186"/>
    </source>
</evidence>
<gene>
    <name evidence="2" type="ORF">GCM10019998_05650</name>
</gene>
<evidence type="ECO:0000313" key="3">
    <source>
        <dbReference type="Proteomes" id="UP001501577"/>
    </source>
</evidence>
<organism evidence="2 3">
    <name type="scientific">Tetragenococcus solitarius</name>
    <dbReference type="NCBI Taxonomy" id="71453"/>
    <lineage>
        <taxon>Bacteria</taxon>
        <taxon>Bacillati</taxon>
        <taxon>Bacillota</taxon>
        <taxon>Bacilli</taxon>
        <taxon>Lactobacillales</taxon>
        <taxon>Enterococcaceae</taxon>
        <taxon>Tetragenococcus</taxon>
    </lineage>
</organism>
<evidence type="ECO:0000313" key="2">
    <source>
        <dbReference type="EMBL" id="GAA3012265.1"/>
    </source>
</evidence>
<dbReference type="PROSITE" id="PS51186">
    <property type="entry name" value="GNAT"/>
    <property type="match status" value="1"/>
</dbReference>
<dbReference type="InterPro" id="IPR016181">
    <property type="entry name" value="Acyl_CoA_acyltransferase"/>
</dbReference>
<feature type="domain" description="N-acetyltransferase" evidence="1">
    <location>
        <begin position="1"/>
        <end position="146"/>
    </location>
</feature>
<comment type="caution">
    <text evidence="2">The sequence shown here is derived from an EMBL/GenBank/DDBJ whole genome shotgun (WGS) entry which is preliminary data.</text>
</comment>
<proteinExistence type="predicted"/>
<dbReference type="Gene3D" id="3.40.630.30">
    <property type="match status" value="1"/>
</dbReference>
<sequence>MLIKEISYGSKNYQQTIKLRDKVMKVPLNRSIYDEELFKEKEAYILGAFANEQLLATAVLSQTEREDLLKLDYLCVDTDIQNKHVGTKLLQTIEEYTLSIGKNSIVLEARMTAMPFYKKQNYIPFGETFTKVNAPVEHILMNKQLIGEAGNLF</sequence>
<dbReference type="RefSeq" id="WP_068707698.1">
    <property type="nucleotide sequence ID" value="NZ_BAAAXQ010000014.1"/>
</dbReference>
<dbReference type="EMBL" id="BAAAXQ010000014">
    <property type="protein sequence ID" value="GAA3012265.1"/>
    <property type="molecule type" value="Genomic_DNA"/>
</dbReference>
<accession>A0ABN3Y1R4</accession>
<dbReference type="CDD" id="cd04301">
    <property type="entry name" value="NAT_SF"/>
    <property type="match status" value="1"/>
</dbReference>
<name>A0ABN3Y1R4_9ENTE</name>
<dbReference type="SUPFAM" id="SSF55729">
    <property type="entry name" value="Acyl-CoA N-acyltransferases (Nat)"/>
    <property type="match status" value="1"/>
</dbReference>
<dbReference type="Proteomes" id="UP001501577">
    <property type="component" value="Unassembled WGS sequence"/>
</dbReference>
<keyword evidence="3" id="KW-1185">Reference proteome</keyword>
<protein>
    <recommendedName>
        <fullName evidence="1">N-acetyltransferase domain-containing protein</fullName>
    </recommendedName>
</protein>
<reference evidence="2 3" key="1">
    <citation type="journal article" date="2019" name="Int. J. Syst. Evol. Microbiol.">
        <title>The Global Catalogue of Microorganisms (GCM) 10K type strain sequencing project: providing services to taxonomists for standard genome sequencing and annotation.</title>
        <authorList>
            <consortium name="The Broad Institute Genomics Platform"/>
            <consortium name="The Broad Institute Genome Sequencing Center for Infectious Disease"/>
            <person name="Wu L."/>
            <person name="Ma J."/>
        </authorList>
    </citation>
    <scope>NUCLEOTIDE SEQUENCE [LARGE SCALE GENOMIC DNA]</scope>
    <source>
        <strain evidence="2 3">JCM 8736</strain>
    </source>
</reference>
<dbReference type="Pfam" id="PF00583">
    <property type="entry name" value="Acetyltransf_1"/>
    <property type="match status" value="1"/>
</dbReference>